<keyword evidence="2" id="KW-1185">Reference proteome</keyword>
<protein>
    <submittedName>
        <fullName evidence="1">Uncharacterized protein</fullName>
    </submittedName>
</protein>
<evidence type="ECO:0000313" key="2">
    <source>
        <dbReference type="Proteomes" id="UP000828941"/>
    </source>
</evidence>
<dbReference type="Proteomes" id="UP000828941">
    <property type="component" value="Chromosome 12"/>
</dbReference>
<evidence type="ECO:0000313" key="1">
    <source>
        <dbReference type="EMBL" id="KAI4308645.1"/>
    </source>
</evidence>
<sequence length="132" mass="14397">MEDHSPSSPPSPKRLTTEQALSGSAAGESESTHISSPRMLPPPPPPTMANPISGSESPFGSNYLLPPENSSMVQELGHQENPTVHQDLPPSNEGIQPQAASNPLHPRPNNVPEREFHSWHRQPLSHANFRRP</sequence>
<organism evidence="1 2">
    <name type="scientific">Bauhinia variegata</name>
    <name type="common">Purple orchid tree</name>
    <name type="synonym">Phanera variegata</name>
    <dbReference type="NCBI Taxonomy" id="167791"/>
    <lineage>
        <taxon>Eukaryota</taxon>
        <taxon>Viridiplantae</taxon>
        <taxon>Streptophyta</taxon>
        <taxon>Embryophyta</taxon>
        <taxon>Tracheophyta</taxon>
        <taxon>Spermatophyta</taxon>
        <taxon>Magnoliopsida</taxon>
        <taxon>eudicotyledons</taxon>
        <taxon>Gunneridae</taxon>
        <taxon>Pentapetalae</taxon>
        <taxon>rosids</taxon>
        <taxon>fabids</taxon>
        <taxon>Fabales</taxon>
        <taxon>Fabaceae</taxon>
        <taxon>Cercidoideae</taxon>
        <taxon>Cercideae</taxon>
        <taxon>Bauhiniinae</taxon>
        <taxon>Bauhinia</taxon>
    </lineage>
</organism>
<dbReference type="EMBL" id="CM039437">
    <property type="protein sequence ID" value="KAI4308645.1"/>
    <property type="molecule type" value="Genomic_DNA"/>
</dbReference>
<accession>A0ACB9LGA6</accession>
<gene>
    <name evidence="1" type="ORF">L6164_031701</name>
</gene>
<reference evidence="1 2" key="1">
    <citation type="journal article" date="2022" name="DNA Res.">
        <title>Chromosomal-level genome assembly of the orchid tree Bauhinia variegata (Leguminosae; Cercidoideae) supports the allotetraploid origin hypothesis of Bauhinia.</title>
        <authorList>
            <person name="Zhong Y."/>
            <person name="Chen Y."/>
            <person name="Zheng D."/>
            <person name="Pang J."/>
            <person name="Liu Y."/>
            <person name="Luo S."/>
            <person name="Meng S."/>
            <person name="Qian L."/>
            <person name="Wei D."/>
            <person name="Dai S."/>
            <person name="Zhou R."/>
        </authorList>
    </citation>
    <scope>NUCLEOTIDE SEQUENCE [LARGE SCALE GENOMIC DNA]</scope>
    <source>
        <strain evidence="1">BV-YZ2020</strain>
    </source>
</reference>
<proteinExistence type="predicted"/>
<comment type="caution">
    <text evidence="1">The sequence shown here is derived from an EMBL/GenBank/DDBJ whole genome shotgun (WGS) entry which is preliminary data.</text>
</comment>
<name>A0ACB9LGA6_BAUVA</name>